<reference evidence="2 3" key="1">
    <citation type="submission" date="2014-02" db="EMBL/GenBank/DDBJ databases">
        <title>Whole genome shotgun sequence of Rhodococcus wratislaviensis NBRC 100605.</title>
        <authorList>
            <person name="Hosoyama A."/>
            <person name="Tsuchikane K."/>
            <person name="Yoshida I."/>
            <person name="Ohji S."/>
            <person name="Ichikawa N."/>
            <person name="Yamazoe A."/>
            <person name="Fujita N."/>
        </authorList>
    </citation>
    <scope>NUCLEOTIDE SEQUENCE [LARGE SCALE GENOMIC DNA]</scope>
    <source>
        <strain evidence="2 3">NBRC 100605</strain>
    </source>
</reference>
<keyword evidence="3" id="KW-1185">Reference proteome</keyword>
<evidence type="ECO:0000313" key="3">
    <source>
        <dbReference type="Proteomes" id="UP000019491"/>
    </source>
</evidence>
<dbReference type="AlphaFoldDB" id="X0Q0D7"/>
<feature type="region of interest" description="Disordered" evidence="1">
    <location>
        <begin position="83"/>
        <end position="104"/>
    </location>
</feature>
<organism evidence="2 3">
    <name type="scientific">Rhodococcus wratislaviensis NBRC 100605</name>
    <dbReference type="NCBI Taxonomy" id="1219028"/>
    <lineage>
        <taxon>Bacteria</taxon>
        <taxon>Bacillati</taxon>
        <taxon>Actinomycetota</taxon>
        <taxon>Actinomycetes</taxon>
        <taxon>Mycobacteriales</taxon>
        <taxon>Nocardiaceae</taxon>
        <taxon>Rhodococcus</taxon>
    </lineage>
</organism>
<name>X0Q0D7_RHOWR</name>
<dbReference type="Proteomes" id="UP000019491">
    <property type="component" value="Unassembled WGS sequence"/>
</dbReference>
<proteinExistence type="predicted"/>
<evidence type="ECO:0000256" key="1">
    <source>
        <dbReference type="SAM" id="MobiDB-lite"/>
    </source>
</evidence>
<sequence length="104" mass="11625">MHVGRDDTSRRVRKLRSLGVSNLARPSKCPEELRSFGRARTVAEIAPQHGSQRTAITAVAEKLEASAPETVRPWVRRAEIDAGKRPVVSTQEAEEPKRLKRENS</sequence>
<feature type="compositionally biased region" description="Basic and acidic residues" evidence="1">
    <location>
        <begin position="94"/>
        <end position="104"/>
    </location>
</feature>
<dbReference type="EMBL" id="BAWF01000084">
    <property type="protein sequence ID" value="GAF49449.1"/>
    <property type="molecule type" value="Genomic_DNA"/>
</dbReference>
<dbReference type="InterPro" id="IPR036388">
    <property type="entry name" value="WH-like_DNA-bd_sf"/>
</dbReference>
<dbReference type="OrthoDB" id="4426778at2"/>
<evidence type="ECO:0000313" key="2">
    <source>
        <dbReference type="EMBL" id="GAF49449.1"/>
    </source>
</evidence>
<gene>
    <name evidence="2" type="ORF">RW1_084_00030</name>
</gene>
<comment type="caution">
    <text evidence="2">The sequence shown here is derived from an EMBL/GenBank/DDBJ whole genome shotgun (WGS) entry which is preliminary data.</text>
</comment>
<accession>X0Q0D7</accession>
<dbReference type="Gene3D" id="1.10.10.10">
    <property type="entry name" value="Winged helix-like DNA-binding domain superfamily/Winged helix DNA-binding domain"/>
    <property type="match status" value="1"/>
</dbReference>
<protein>
    <submittedName>
        <fullName evidence="2">Putative transposase</fullName>
    </submittedName>
</protein>